<organism evidence="1 2">
    <name type="scientific">Klebsiella pneumoniae</name>
    <dbReference type="NCBI Taxonomy" id="573"/>
    <lineage>
        <taxon>Bacteria</taxon>
        <taxon>Pseudomonadati</taxon>
        <taxon>Pseudomonadota</taxon>
        <taxon>Gammaproteobacteria</taxon>
        <taxon>Enterobacterales</taxon>
        <taxon>Enterobacteriaceae</taxon>
        <taxon>Klebsiella/Raoultella group</taxon>
        <taxon>Klebsiella</taxon>
        <taxon>Klebsiella pneumoniae complex</taxon>
    </lineage>
</organism>
<accession>A0A2X3C757</accession>
<dbReference type="Proteomes" id="UP000251088">
    <property type="component" value="Unassembled WGS sequence"/>
</dbReference>
<evidence type="ECO:0000313" key="2">
    <source>
        <dbReference type="Proteomes" id="UP000251088"/>
    </source>
</evidence>
<dbReference type="EMBL" id="UAWN01000004">
    <property type="protein sequence ID" value="SQC09043.1"/>
    <property type="molecule type" value="Genomic_DNA"/>
</dbReference>
<protein>
    <submittedName>
        <fullName evidence="1">Lysine/cadaverine antiporter membrane protein CadB</fullName>
    </submittedName>
</protein>
<evidence type="ECO:0000313" key="1">
    <source>
        <dbReference type="EMBL" id="SQC09043.1"/>
    </source>
</evidence>
<reference evidence="1 2" key="1">
    <citation type="submission" date="2018-06" db="EMBL/GenBank/DDBJ databases">
        <authorList>
            <consortium name="Pathogen Informatics"/>
            <person name="Doyle S."/>
        </authorList>
    </citation>
    <scope>NUCLEOTIDE SEQUENCE [LARGE SCALE GENOMIC DNA]</scope>
    <source>
        <strain evidence="1 2">NCTC9128</strain>
    </source>
</reference>
<proteinExistence type="predicted"/>
<sequence length="62" mass="6158">MSSAKKIGLFACTGVVAGNMMGSGIALLPANLASIGGIAILGLGNFNYWCDVSGLCLCPTGH</sequence>
<dbReference type="AlphaFoldDB" id="A0A2X3C757"/>
<name>A0A2X3C757_KLEPN</name>
<gene>
    <name evidence="1" type="primary">adiC_1</name>
    <name evidence="1" type="ORF">NCTC9128_01000</name>
</gene>